<proteinExistence type="predicted"/>
<dbReference type="AlphaFoldDB" id="A0A1E5QIG9"/>
<reference evidence="1" key="1">
    <citation type="submission" date="2016-09" db="EMBL/GenBank/DDBJ databases">
        <title>Draft genome of thermotolerant cyanobacterium Desertifilum sp. strain IPPAS B-1220.</title>
        <authorList>
            <person name="Sinetova M.A."/>
            <person name="Bolakhan K."/>
            <person name="Zayadan B.K."/>
            <person name="Mironov K.S."/>
            <person name="Ustinova V."/>
            <person name="Kupriyanova E.V."/>
            <person name="Sidorov R.A."/>
            <person name="Skrypnik A.N."/>
            <person name="Gogoleva N.E."/>
            <person name="Gogolev Y.V."/>
            <person name="Los D.A."/>
        </authorList>
    </citation>
    <scope>NUCLEOTIDE SEQUENCE [LARGE SCALE GENOMIC DNA]</scope>
    <source>
        <strain evidence="1">IPPAS B-1220</strain>
    </source>
</reference>
<evidence type="ECO:0000313" key="1">
    <source>
        <dbReference type="EMBL" id="OEJ74418.1"/>
    </source>
</evidence>
<organism evidence="1">
    <name type="scientific">Desertifilum tharense IPPAS B-1220</name>
    <dbReference type="NCBI Taxonomy" id="1781255"/>
    <lineage>
        <taxon>Bacteria</taxon>
        <taxon>Bacillati</taxon>
        <taxon>Cyanobacteriota</taxon>
        <taxon>Cyanophyceae</taxon>
        <taxon>Desertifilales</taxon>
        <taxon>Desertifilaceae</taxon>
        <taxon>Desertifilum</taxon>
    </lineage>
</organism>
<dbReference type="EMBL" id="MJGC01000066">
    <property type="protein sequence ID" value="OEJ74418.1"/>
    <property type="molecule type" value="Genomic_DNA"/>
</dbReference>
<comment type="caution">
    <text evidence="1">The sequence shown here is derived from an EMBL/GenBank/DDBJ whole genome shotgun (WGS) entry which is preliminary data.</text>
</comment>
<sequence length="68" mass="7385">MEAGVEIVASWQLPPDPLCYSNCSLMAEGLAGELIFWQAVPCAWGNKQPTPGDDKAKLALPQILHHPE</sequence>
<name>A0A1E5QIG9_9CYAN</name>
<protein>
    <submittedName>
        <fullName evidence="1">Uncharacterized protein</fullName>
    </submittedName>
</protein>
<accession>A0A1E5QIG9</accession>
<gene>
    <name evidence="1" type="ORF">BH720_14420</name>
</gene>